<evidence type="ECO:0000313" key="1">
    <source>
        <dbReference type="EMBL" id="TPP62346.1"/>
    </source>
</evidence>
<organism evidence="1 2">
    <name type="scientific">Fasciola gigantica</name>
    <name type="common">Giant liver fluke</name>
    <dbReference type="NCBI Taxonomy" id="46835"/>
    <lineage>
        <taxon>Eukaryota</taxon>
        <taxon>Metazoa</taxon>
        <taxon>Spiralia</taxon>
        <taxon>Lophotrochozoa</taxon>
        <taxon>Platyhelminthes</taxon>
        <taxon>Trematoda</taxon>
        <taxon>Digenea</taxon>
        <taxon>Plagiorchiida</taxon>
        <taxon>Echinostomata</taxon>
        <taxon>Echinostomatoidea</taxon>
        <taxon>Fasciolidae</taxon>
        <taxon>Fasciola</taxon>
    </lineage>
</organism>
<dbReference type="PANTHER" id="PTHR47331">
    <property type="entry name" value="PHD-TYPE DOMAIN-CONTAINING PROTEIN"/>
    <property type="match status" value="1"/>
</dbReference>
<sequence length="209" mass="23992">MRFLWYPPGKLDDPPKIYQLNVHPFGATSSPFCAAFALRQVANDQHSVNQKTLSTVERNFYVEDCLVSVESVQEAITLAEQLRNVLIRREFRLHKWVCNTEAVIKPIAPSEQASTLISLSPSDPMIQKTLGLYWRIKDDCFTSKLDILNRRDLSDISLLSEKQMRHIMKKAGWTGARGYGENLHSTNTTERLVQVMRKFRDGRGRRPVS</sequence>
<evidence type="ECO:0008006" key="3">
    <source>
        <dbReference type="Google" id="ProtNLM"/>
    </source>
</evidence>
<protein>
    <recommendedName>
        <fullName evidence="3">Reverse transcriptase domain-containing protein</fullName>
    </recommendedName>
</protein>
<gene>
    <name evidence="1" type="ORF">FGIG_12651</name>
</gene>
<dbReference type="AlphaFoldDB" id="A0A504YQ90"/>
<name>A0A504YQ90_FASGI</name>
<dbReference type="EMBL" id="SUNJ01006967">
    <property type="protein sequence ID" value="TPP62346.1"/>
    <property type="molecule type" value="Genomic_DNA"/>
</dbReference>
<dbReference type="OrthoDB" id="10051210at2759"/>
<dbReference type="SUPFAM" id="SSF56672">
    <property type="entry name" value="DNA/RNA polymerases"/>
    <property type="match status" value="1"/>
</dbReference>
<keyword evidence="2" id="KW-1185">Reference proteome</keyword>
<evidence type="ECO:0000313" key="2">
    <source>
        <dbReference type="Proteomes" id="UP000316759"/>
    </source>
</evidence>
<dbReference type="InterPro" id="IPR043502">
    <property type="entry name" value="DNA/RNA_pol_sf"/>
</dbReference>
<comment type="caution">
    <text evidence="1">The sequence shown here is derived from an EMBL/GenBank/DDBJ whole genome shotgun (WGS) entry which is preliminary data.</text>
</comment>
<reference evidence="1 2" key="1">
    <citation type="submission" date="2019-04" db="EMBL/GenBank/DDBJ databases">
        <title>Annotation for the trematode Fasciola gigantica.</title>
        <authorList>
            <person name="Choi Y.-J."/>
        </authorList>
    </citation>
    <scope>NUCLEOTIDE SEQUENCE [LARGE SCALE GENOMIC DNA]</scope>
    <source>
        <strain evidence="1">Uganda_cow_1</strain>
    </source>
</reference>
<dbReference type="Proteomes" id="UP000316759">
    <property type="component" value="Unassembled WGS sequence"/>
</dbReference>
<proteinExistence type="predicted"/>
<accession>A0A504YQ90</accession>